<keyword evidence="7" id="KW-1185">Reference proteome</keyword>
<dbReference type="EMBL" id="FUYJ01000002">
    <property type="protein sequence ID" value="SKA95566.1"/>
    <property type="molecule type" value="Genomic_DNA"/>
</dbReference>
<evidence type="ECO:0000256" key="1">
    <source>
        <dbReference type="ARBA" id="ARBA00010040"/>
    </source>
</evidence>
<dbReference type="GO" id="GO:0004177">
    <property type="term" value="F:aminopeptidase activity"/>
    <property type="evidence" value="ECO:0007669"/>
    <property type="project" value="UniProtKB-KW"/>
</dbReference>
<keyword evidence="2" id="KW-0645">Protease</keyword>
<dbReference type="Gene3D" id="3.40.50.1820">
    <property type="entry name" value="alpha/beta hydrolase"/>
    <property type="match status" value="1"/>
</dbReference>
<dbReference type="InterPro" id="IPR029058">
    <property type="entry name" value="AB_hydrolase_fold"/>
</dbReference>
<organism evidence="6 7">
    <name type="scientific">Sporosarcina newyorkensis</name>
    <dbReference type="NCBI Taxonomy" id="759851"/>
    <lineage>
        <taxon>Bacteria</taxon>
        <taxon>Bacillati</taxon>
        <taxon>Bacillota</taxon>
        <taxon>Bacilli</taxon>
        <taxon>Bacillales</taxon>
        <taxon>Caryophanaceae</taxon>
        <taxon>Sporosarcina</taxon>
    </lineage>
</organism>
<dbReference type="RefSeq" id="WP_078817243.1">
    <property type="nucleotide sequence ID" value="NZ_FUYJ01000002.1"/>
</dbReference>
<dbReference type="InterPro" id="IPR011659">
    <property type="entry name" value="WD40"/>
</dbReference>
<dbReference type="Proteomes" id="UP000190042">
    <property type="component" value="Unassembled WGS sequence"/>
</dbReference>
<dbReference type="PANTHER" id="PTHR42776">
    <property type="entry name" value="SERINE PEPTIDASE S9 FAMILY MEMBER"/>
    <property type="match status" value="1"/>
</dbReference>
<name>A0A1T4Y1B8_9BACL</name>
<dbReference type="PANTHER" id="PTHR42776:SF27">
    <property type="entry name" value="DIPEPTIDYL PEPTIDASE FAMILY MEMBER 6"/>
    <property type="match status" value="1"/>
</dbReference>
<accession>A0A1T4Y1B8</accession>
<dbReference type="GO" id="GO:0004252">
    <property type="term" value="F:serine-type endopeptidase activity"/>
    <property type="evidence" value="ECO:0007669"/>
    <property type="project" value="TreeGrafter"/>
</dbReference>
<evidence type="ECO:0000313" key="6">
    <source>
        <dbReference type="EMBL" id="SKA95566.1"/>
    </source>
</evidence>
<dbReference type="FunFam" id="3.40.50.1820:FF:000028">
    <property type="entry name" value="S9 family peptidase"/>
    <property type="match status" value="1"/>
</dbReference>
<dbReference type="Pfam" id="PF00326">
    <property type="entry name" value="Peptidase_S9"/>
    <property type="match status" value="1"/>
</dbReference>
<evidence type="ECO:0000259" key="5">
    <source>
        <dbReference type="Pfam" id="PF00326"/>
    </source>
</evidence>
<keyword evidence="6" id="KW-0031">Aminopeptidase</keyword>
<proteinExistence type="inferred from homology"/>
<evidence type="ECO:0000313" key="7">
    <source>
        <dbReference type="Proteomes" id="UP000190042"/>
    </source>
</evidence>
<protein>
    <submittedName>
        <fullName evidence="6">Dipeptidyl aminopeptidase/acylaminoacyl peptidase</fullName>
    </submittedName>
</protein>
<comment type="similarity">
    <text evidence="1">Belongs to the peptidase S9C family.</text>
</comment>
<evidence type="ECO:0000256" key="3">
    <source>
        <dbReference type="ARBA" id="ARBA00022801"/>
    </source>
</evidence>
<dbReference type="SUPFAM" id="SSF82171">
    <property type="entry name" value="DPP6 N-terminal domain-like"/>
    <property type="match status" value="1"/>
</dbReference>
<keyword evidence="3" id="KW-0378">Hydrolase</keyword>
<dbReference type="Pfam" id="PF07676">
    <property type="entry name" value="PD40"/>
    <property type="match status" value="1"/>
</dbReference>
<sequence>MEKRPVGINDLFETKSVTNPVLSPNDEEAVVVVTEMNKEDNEYYSAIHHIDLRTQNVTQWTFGKQKVSVPKWSADGKMLAFLSNRTEKNQLYVLQTAGGEARQLTECKNGVGSFEWAPSGQKIWFSGSLKTGETFVSKEEAKKEFPQPVRVTKMKYKADGAGILPQDEFAQIGCVDLATCSVTNFTSEPCDHSLEAVSHDGEQLVVGVNRKENDDQDFSSPLILIDTATKEETVLVDEQGYFGDVYFSKDDRYIAYVGADLTFKNATQAEVFVYDQANGLTMNLTTGIDAPVGDDSISDHLQQAVAPGVVWTEDEQLYFQLSVMGDVRLYAATLDGAIYPATGEDEHVHGYDVASNGEFALLTVSTATHPGELYLQTIATGERTALTTFNENWLKKVQPVAPQAVQYMSGATEVHGWLLKPADYEEGKQYPLIVEIHGGPHAMYGNTYFHELQVLAANGYGVLYVNPRGSHGYSQVFVDGVRGDYGVGDYEDIMAGLDEVLAQESWIDSDRLGVTGGSYGGFMTNWIVGHTNRFKAAVTQRSISNWISFFGVSDIGYYFSDWQLNADMRDADTLWKHSPLKYAKQIDTPLLILHSENDFRCPIEQAEQLFITLKDLGKVAEFVRFPQSDHNLSRTGKPNLRVARLKEIIGWFERYL</sequence>
<dbReference type="Gene3D" id="2.120.10.30">
    <property type="entry name" value="TolB, C-terminal domain"/>
    <property type="match status" value="1"/>
</dbReference>
<dbReference type="SUPFAM" id="SSF53474">
    <property type="entry name" value="alpha/beta-Hydrolases"/>
    <property type="match status" value="1"/>
</dbReference>
<reference evidence="7" key="1">
    <citation type="submission" date="2017-02" db="EMBL/GenBank/DDBJ databases">
        <authorList>
            <person name="Varghese N."/>
            <person name="Submissions S."/>
        </authorList>
    </citation>
    <scope>NUCLEOTIDE SEQUENCE [LARGE SCALE GENOMIC DNA]</scope>
    <source>
        <strain evidence="7">DSM 23966</strain>
    </source>
</reference>
<keyword evidence="4" id="KW-0720">Serine protease</keyword>
<evidence type="ECO:0000256" key="4">
    <source>
        <dbReference type="ARBA" id="ARBA00022825"/>
    </source>
</evidence>
<dbReference type="AlphaFoldDB" id="A0A1T4Y1B8"/>
<dbReference type="InterPro" id="IPR001375">
    <property type="entry name" value="Peptidase_S9_cat"/>
</dbReference>
<feature type="domain" description="Peptidase S9 prolyl oligopeptidase catalytic" evidence="5">
    <location>
        <begin position="448"/>
        <end position="656"/>
    </location>
</feature>
<dbReference type="GO" id="GO:0006508">
    <property type="term" value="P:proteolysis"/>
    <property type="evidence" value="ECO:0007669"/>
    <property type="project" value="UniProtKB-KW"/>
</dbReference>
<evidence type="ECO:0000256" key="2">
    <source>
        <dbReference type="ARBA" id="ARBA00022670"/>
    </source>
</evidence>
<dbReference type="InterPro" id="IPR011042">
    <property type="entry name" value="6-blade_b-propeller_TolB-like"/>
</dbReference>
<gene>
    <name evidence="6" type="ORF">SAMN04244570_1663</name>
</gene>